<keyword evidence="2" id="KW-0238">DNA-binding</keyword>
<reference evidence="6 7" key="1">
    <citation type="submission" date="2023-05" db="EMBL/GenBank/DDBJ databases">
        <title>Pseudodonghicola sp. nov.</title>
        <authorList>
            <person name="Huang J."/>
        </authorList>
    </citation>
    <scope>NUCLEOTIDE SEQUENCE [LARGE SCALE GENOMIC DNA]</scope>
    <source>
        <strain evidence="6 7">IC7</strain>
    </source>
</reference>
<dbReference type="InterPro" id="IPR036388">
    <property type="entry name" value="WH-like_DNA-bd_sf"/>
</dbReference>
<dbReference type="Gene3D" id="1.10.10.10">
    <property type="entry name" value="Winged helix-like DNA-binding domain superfamily/Winged helix DNA-binding domain"/>
    <property type="match status" value="1"/>
</dbReference>
<keyword evidence="1" id="KW-0805">Transcription regulation</keyword>
<dbReference type="Pfam" id="PF09339">
    <property type="entry name" value="HTH_IclR"/>
    <property type="match status" value="1"/>
</dbReference>
<dbReference type="PANTHER" id="PTHR30136">
    <property type="entry name" value="HELIX-TURN-HELIX TRANSCRIPTIONAL REGULATOR, ICLR FAMILY"/>
    <property type="match status" value="1"/>
</dbReference>
<proteinExistence type="predicted"/>
<gene>
    <name evidence="6" type="ORF">QO033_19910</name>
</gene>
<keyword evidence="7" id="KW-1185">Reference proteome</keyword>
<name>A0ABT7F5R5_9RHOB</name>
<dbReference type="PROSITE" id="PS51078">
    <property type="entry name" value="ICLR_ED"/>
    <property type="match status" value="1"/>
</dbReference>
<evidence type="ECO:0000256" key="2">
    <source>
        <dbReference type="ARBA" id="ARBA00023125"/>
    </source>
</evidence>
<dbReference type="InterPro" id="IPR029016">
    <property type="entry name" value="GAF-like_dom_sf"/>
</dbReference>
<sequence>MSSGKLQTLDRGIALLMLVARGEGRLKIADLADRLGLHRAIAYRIVATLADHGMVTRLPDGCIVLGSGAVMLGTHAEGSLRALARPVVEDLAEATGCTAFLAMAQGGDCVAILAAEPRGVIFNVHYRVGTRHPLERGASGLAILAGRPEQPDDPEPVRRARADGFALTQGELQKGAMGVSSPVRICAPGVESQAIAGIELSVGVVALETLDVAPVSTAVRQAARDLSALLCGA</sequence>
<dbReference type="Gene3D" id="3.30.450.40">
    <property type="match status" value="2"/>
</dbReference>
<dbReference type="PANTHER" id="PTHR30136:SF24">
    <property type="entry name" value="HTH-TYPE TRANSCRIPTIONAL REPRESSOR ALLR"/>
    <property type="match status" value="1"/>
</dbReference>
<evidence type="ECO:0000259" key="4">
    <source>
        <dbReference type="PROSITE" id="PS51077"/>
    </source>
</evidence>
<keyword evidence="3" id="KW-0804">Transcription</keyword>
<dbReference type="InterPro" id="IPR014757">
    <property type="entry name" value="Tscrpt_reg_IclR_C"/>
</dbReference>
<dbReference type="InterPro" id="IPR036390">
    <property type="entry name" value="WH_DNA-bd_sf"/>
</dbReference>
<dbReference type="InterPro" id="IPR005471">
    <property type="entry name" value="Tscrpt_reg_IclR_N"/>
</dbReference>
<dbReference type="RefSeq" id="WP_284482724.1">
    <property type="nucleotide sequence ID" value="NZ_JASNJD010000020.1"/>
</dbReference>
<feature type="domain" description="HTH iclR-type" evidence="4">
    <location>
        <begin position="6"/>
        <end position="74"/>
    </location>
</feature>
<evidence type="ECO:0000256" key="1">
    <source>
        <dbReference type="ARBA" id="ARBA00023015"/>
    </source>
</evidence>
<evidence type="ECO:0000313" key="7">
    <source>
        <dbReference type="Proteomes" id="UP001243757"/>
    </source>
</evidence>
<dbReference type="SMART" id="SM00346">
    <property type="entry name" value="HTH_ICLR"/>
    <property type="match status" value="1"/>
</dbReference>
<comment type="caution">
    <text evidence="6">The sequence shown here is derived from an EMBL/GenBank/DDBJ whole genome shotgun (WGS) entry which is preliminary data.</text>
</comment>
<evidence type="ECO:0000259" key="5">
    <source>
        <dbReference type="PROSITE" id="PS51078"/>
    </source>
</evidence>
<dbReference type="InterPro" id="IPR050707">
    <property type="entry name" value="HTH_MetabolicPath_Reg"/>
</dbReference>
<accession>A0ABT7F5R5</accession>
<dbReference type="Proteomes" id="UP001243757">
    <property type="component" value="Unassembled WGS sequence"/>
</dbReference>
<protein>
    <submittedName>
        <fullName evidence="6">Helix-turn-helix domain-containing protein</fullName>
    </submittedName>
</protein>
<organism evidence="6 7">
    <name type="scientific">Pseudodonghicola flavimaris</name>
    <dbReference type="NCBI Taxonomy" id="3050036"/>
    <lineage>
        <taxon>Bacteria</taxon>
        <taxon>Pseudomonadati</taxon>
        <taxon>Pseudomonadota</taxon>
        <taxon>Alphaproteobacteria</taxon>
        <taxon>Rhodobacterales</taxon>
        <taxon>Paracoccaceae</taxon>
        <taxon>Pseudodonghicola</taxon>
    </lineage>
</organism>
<dbReference type="SUPFAM" id="SSF46785">
    <property type="entry name" value="Winged helix' DNA-binding domain"/>
    <property type="match status" value="1"/>
</dbReference>
<dbReference type="PROSITE" id="PS51077">
    <property type="entry name" value="HTH_ICLR"/>
    <property type="match status" value="1"/>
</dbReference>
<evidence type="ECO:0000313" key="6">
    <source>
        <dbReference type="EMBL" id="MDK3019953.1"/>
    </source>
</evidence>
<dbReference type="SUPFAM" id="SSF55781">
    <property type="entry name" value="GAF domain-like"/>
    <property type="match status" value="1"/>
</dbReference>
<evidence type="ECO:0000256" key="3">
    <source>
        <dbReference type="ARBA" id="ARBA00023163"/>
    </source>
</evidence>
<feature type="domain" description="IclR-ED" evidence="5">
    <location>
        <begin position="68"/>
        <end position="232"/>
    </location>
</feature>
<dbReference type="EMBL" id="JASNJD010000020">
    <property type="protein sequence ID" value="MDK3019953.1"/>
    <property type="molecule type" value="Genomic_DNA"/>
</dbReference>